<sequence>MVLTRVQFPLCPQLNRSVRFNRFVKRILLPRPGTDPRPGDTCRVIGWGDVSNFGTTQARLMELNTTVLERRACNASWTGHIFDCMICAGSPNKGLHGFCAGDSGGPLVCGKRVQGIVSFNGKRCGNRRFPDVYARISKYISWVNEVIGIF</sequence>
<keyword evidence="2" id="KW-1185">Reference proteome</keyword>
<protein>
    <submittedName>
        <fullName evidence="1">Uncharacterized protein</fullName>
    </submittedName>
</protein>
<comment type="caution">
    <text evidence="1">The sequence shown here is derived from an EMBL/GenBank/DDBJ whole genome shotgun (WGS) entry which is preliminary data.</text>
</comment>
<evidence type="ECO:0000313" key="1">
    <source>
        <dbReference type="EMBL" id="KAH7999171.1"/>
    </source>
</evidence>
<name>A0ACB8F2N0_9SAUR</name>
<proteinExistence type="predicted"/>
<evidence type="ECO:0000313" key="2">
    <source>
        <dbReference type="Proteomes" id="UP000827872"/>
    </source>
</evidence>
<dbReference type="Proteomes" id="UP000827872">
    <property type="component" value="Linkage Group LG05"/>
</dbReference>
<dbReference type="EMBL" id="CM037618">
    <property type="protein sequence ID" value="KAH7999171.1"/>
    <property type="molecule type" value="Genomic_DNA"/>
</dbReference>
<accession>A0ACB8F2N0</accession>
<organism evidence="1 2">
    <name type="scientific">Sphaerodactylus townsendi</name>
    <dbReference type="NCBI Taxonomy" id="933632"/>
    <lineage>
        <taxon>Eukaryota</taxon>
        <taxon>Metazoa</taxon>
        <taxon>Chordata</taxon>
        <taxon>Craniata</taxon>
        <taxon>Vertebrata</taxon>
        <taxon>Euteleostomi</taxon>
        <taxon>Lepidosauria</taxon>
        <taxon>Squamata</taxon>
        <taxon>Bifurcata</taxon>
        <taxon>Gekkota</taxon>
        <taxon>Sphaerodactylidae</taxon>
        <taxon>Sphaerodactylus</taxon>
    </lineage>
</organism>
<reference evidence="1" key="1">
    <citation type="submission" date="2021-08" db="EMBL/GenBank/DDBJ databases">
        <title>The first chromosome-level gecko genome reveals the dynamic sex chromosomes of Neotropical dwarf geckos (Sphaerodactylidae: Sphaerodactylus).</title>
        <authorList>
            <person name="Pinto B.J."/>
            <person name="Keating S.E."/>
            <person name="Gamble T."/>
        </authorList>
    </citation>
    <scope>NUCLEOTIDE SEQUENCE</scope>
    <source>
        <strain evidence="1">TG3544</strain>
    </source>
</reference>
<gene>
    <name evidence="1" type="ORF">K3G42_005926</name>
</gene>